<dbReference type="AlphaFoldDB" id="A0A5P9XPX9"/>
<evidence type="ECO:0000313" key="1">
    <source>
        <dbReference type="EMBL" id="QFX96097.1"/>
    </source>
</evidence>
<proteinExistence type="predicted"/>
<evidence type="ECO:0000313" key="2">
    <source>
        <dbReference type="Proteomes" id="UP000363590"/>
    </source>
</evidence>
<reference evidence="1 2" key="1">
    <citation type="submission" date="2019-10" db="EMBL/GenBank/DDBJ databases">
        <authorList>
            <person name="Wang R."/>
        </authorList>
    </citation>
    <scope>NUCLEOTIDE SEQUENCE [LARGE SCALE GENOMIC DNA]</scope>
    <source>
        <strain evidence="1 2">ATCC 19377</strain>
    </source>
</reference>
<dbReference type="Proteomes" id="UP000363590">
    <property type="component" value="Chromosome"/>
</dbReference>
<dbReference type="KEGG" id="atx:GCD22_01813"/>
<protein>
    <submittedName>
        <fullName evidence="1">Uncharacterized protein</fullName>
    </submittedName>
</protein>
<dbReference type="EMBL" id="CP045571">
    <property type="protein sequence ID" value="QFX96097.1"/>
    <property type="molecule type" value="Genomic_DNA"/>
</dbReference>
<accession>A0A5P9XPX9</accession>
<sequence>MIPQPWPSVEKSPYKKNRILGLYCATKASNASVSWPQWLLVEGFMGLMDTTASARPLGVDMAHRGEYKPPKVLRRGDIPPPKETVRDLLIKALKTGNQDWESLCQAAKAYPHKQVSAVLTQLLKEELAALTPEGKFVFAPPVAQTKTPAAQAEKAQHDTITTRQKVASKSALDGLKLLIMVLANRSFEAEERYQRLLQDTHSELQAERQARLILQNKILATFESK</sequence>
<organism evidence="1 2">
    <name type="scientific">Acidithiobacillus thiooxidans ATCC 19377</name>
    <dbReference type="NCBI Taxonomy" id="637390"/>
    <lineage>
        <taxon>Bacteria</taxon>
        <taxon>Pseudomonadati</taxon>
        <taxon>Pseudomonadota</taxon>
        <taxon>Acidithiobacillia</taxon>
        <taxon>Acidithiobacillales</taxon>
        <taxon>Acidithiobacillaceae</taxon>
        <taxon>Acidithiobacillus</taxon>
    </lineage>
</organism>
<name>A0A5P9XPX9_ACITH</name>
<gene>
    <name evidence="1" type="ORF">GCD22_01813</name>
</gene>